<evidence type="ECO:0000256" key="4">
    <source>
        <dbReference type="ARBA" id="ARBA00022705"/>
    </source>
</evidence>
<dbReference type="GO" id="GO:0003677">
    <property type="term" value="F:DNA binding"/>
    <property type="evidence" value="ECO:0007669"/>
    <property type="project" value="InterPro"/>
</dbReference>
<feature type="compositionally biased region" description="Polar residues" evidence="7">
    <location>
        <begin position="138"/>
        <end position="165"/>
    </location>
</feature>
<feature type="domain" description="DNA polymerase alpha/delta/epsilon subunit B" evidence="8">
    <location>
        <begin position="438"/>
        <end position="660"/>
    </location>
</feature>
<evidence type="ECO:0000256" key="7">
    <source>
        <dbReference type="SAM" id="MobiDB-lite"/>
    </source>
</evidence>
<evidence type="ECO:0000256" key="6">
    <source>
        <dbReference type="PIRNR" id="PIRNR018300"/>
    </source>
</evidence>
<evidence type="ECO:0000256" key="3">
    <source>
        <dbReference type="ARBA" id="ARBA00018596"/>
    </source>
</evidence>
<protein>
    <recommendedName>
        <fullName evidence="3 6">DNA polymerase alpha subunit B</fullName>
    </recommendedName>
</protein>
<comment type="subcellular location">
    <subcellularLocation>
        <location evidence="1 6">Nucleus</location>
    </subcellularLocation>
</comment>
<dbReference type="OrthoDB" id="336885at2759"/>
<dbReference type="GO" id="GO:0006270">
    <property type="term" value="P:DNA replication initiation"/>
    <property type="evidence" value="ECO:0007669"/>
    <property type="project" value="TreeGrafter"/>
</dbReference>
<feature type="domain" description="DNA polymerase alpha subunit B OB" evidence="9">
    <location>
        <begin position="287"/>
        <end position="406"/>
    </location>
</feature>
<evidence type="ECO:0000256" key="5">
    <source>
        <dbReference type="ARBA" id="ARBA00023242"/>
    </source>
</evidence>
<dbReference type="PANTHER" id="PTHR23061:SF12">
    <property type="entry name" value="DNA POLYMERASE ALPHA SUBUNIT B"/>
    <property type="match status" value="1"/>
</dbReference>
<dbReference type="EMBL" id="MEKH01000007">
    <property type="protein sequence ID" value="ODO05874.1"/>
    <property type="molecule type" value="Genomic_DNA"/>
</dbReference>
<comment type="similarity">
    <text evidence="2 6">Belongs to the DNA polymerase alpha subunit B family.</text>
</comment>
<evidence type="ECO:0000313" key="10">
    <source>
        <dbReference type="EMBL" id="ODO05874.1"/>
    </source>
</evidence>
<dbReference type="AlphaFoldDB" id="A0A1E3JYA3"/>
<dbReference type="InterPro" id="IPR007185">
    <property type="entry name" value="DNA_pol_a/d/e_bsu"/>
</dbReference>
<dbReference type="PANTHER" id="PTHR23061">
    <property type="entry name" value="DNA POLYMERASE 2 ALPHA 70 KDA SUBUNIT"/>
    <property type="match status" value="1"/>
</dbReference>
<evidence type="ECO:0000313" key="11">
    <source>
        <dbReference type="Proteomes" id="UP000095149"/>
    </source>
</evidence>
<dbReference type="InterPro" id="IPR054300">
    <property type="entry name" value="OB_DPOA2"/>
</dbReference>
<sequence length="719" mass="77414">MSAPSEPDTSRQLVDRFGPAVLDRPDVMAECLSLLRSYNLSPADLYFKYEAFVMSRPSGLRARLSDLSIDTVRELRLELQRAQQASAVASMGASGASGLPASEKKTAVGVKKTKGKKADLEGLLGGFATPSRPKPTKDFQSATSSLKGTSHASTTHVDRSTSQWATPERLSPLPPTASSHRPHPSRLSSNANDLLAETPTGHGTGGLHFPSSPVSPSGVSPSLSPSILSGSPVSAVNSLTDTLNPHLPPVSQTNLKKGSKPRVELSSTITSADYSYRYMFEKISERSEALDELIDDYAEIIKEAYGLEELADPHLVTDDTVYTVGRVVVNASGVKIDKASLRDSFHLQSSRLIGGGRQIALQFPGDQLQVRGGAPGAKSVPMYSGCLVCLKGRNGGGGKFVVEELLVPPPGFLGQTPASELLDFQHGEKLTGQPISLCVASGPFTLSDNLLYAPLEAVLNKVTEERPDVLILARPFIDSQHPAIKSGLVTESPADIFRAQISERLQKVIDASSGTVIILVPSVRDVVSRHMAFPQAMLDKEELGIPKKVKVLPNPCTFSVNEVNIGISTVDVLFHMGQSQTPIKASEADPDPALASSASNDVFASYIRQVLGQRSFYPIFPVLEDLASEANLDVTHYPLLKMDPMPDVLILPSKLNKFSKVVDSTLVINPSSLARARATGHYAKIIIHPTPEAELKTAHPEDMLEHQVWDRARSEIWKV</sequence>
<organism evidence="10 11">
    <name type="scientific">Cryptococcus amylolentus CBS 6273</name>
    <dbReference type="NCBI Taxonomy" id="1296118"/>
    <lineage>
        <taxon>Eukaryota</taxon>
        <taxon>Fungi</taxon>
        <taxon>Dikarya</taxon>
        <taxon>Basidiomycota</taxon>
        <taxon>Agaricomycotina</taxon>
        <taxon>Tremellomycetes</taxon>
        <taxon>Tremellales</taxon>
        <taxon>Cryptococcaceae</taxon>
        <taxon>Cryptococcus</taxon>
    </lineage>
</organism>
<feature type="region of interest" description="Disordered" evidence="7">
    <location>
        <begin position="93"/>
        <end position="262"/>
    </location>
</feature>
<comment type="caution">
    <text evidence="10">The sequence shown here is derived from an EMBL/GenBank/DDBJ whole genome shotgun (WGS) entry which is preliminary data.</text>
</comment>
<dbReference type="Gene3D" id="3.60.21.60">
    <property type="match status" value="2"/>
</dbReference>
<proteinExistence type="inferred from homology"/>
<dbReference type="Pfam" id="PF04042">
    <property type="entry name" value="DNA_pol_E_B"/>
    <property type="match status" value="1"/>
</dbReference>
<evidence type="ECO:0000259" key="9">
    <source>
        <dbReference type="Pfam" id="PF22062"/>
    </source>
</evidence>
<feature type="compositionally biased region" description="Low complexity" evidence="7">
    <location>
        <begin position="210"/>
        <end position="234"/>
    </location>
</feature>
<keyword evidence="4 6" id="KW-0235">DNA replication</keyword>
<evidence type="ECO:0000259" key="8">
    <source>
        <dbReference type="Pfam" id="PF04042"/>
    </source>
</evidence>
<gene>
    <name evidence="10" type="ORF">I350_04935</name>
</gene>
<dbReference type="Pfam" id="PF22062">
    <property type="entry name" value="OB_DPOA2"/>
    <property type="match status" value="1"/>
</dbReference>
<dbReference type="InterPro" id="IPR016722">
    <property type="entry name" value="DNA_pol_alpha_bsu"/>
</dbReference>
<comment type="function">
    <text evidence="6">Accessory subunit of the DNA polymerase alpha complex (also known as the alpha DNA polymerase-primase complex) which plays an essential role in the initiation of DNA synthesis.</text>
</comment>
<accession>A0A1E3JYA3</accession>
<name>A0A1E3JYA3_9TREE</name>
<evidence type="ECO:0000256" key="2">
    <source>
        <dbReference type="ARBA" id="ARBA00007299"/>
    </source>
</evidence>
<dbReference type="Proteomes" id="UP000095149">
    <property type="component" value="Unassembled WGS sequence"/>
</dbReference>
<reference evidence="10 11" key="1">
    <citation type="submission" date="2016-06" db="EMBL/GenBank/DDBJ databases">
        <title>Evolution of pathogenesis and genome organization in the Tremellales.</title>
        <authorList>
            <person name="Cuomo C."/>
            <person name="Litvintseva A."/>
            <person name="Heitman J."/>
            <person name="Chen Y."/>
            <person name="Sun S."/>
            <person name="Springer D."/>
            <person name="Dromer F."/>
            <person name="Young S."/>
            <person name="Zeng Q."/>
            <person name="Chapman S."/>
            <person name="Gujja S."/>
            <person name="Saif S."/>
            <person name="Birren B."/>
        </authorList>
    </citation>
    <scope>NUCLEOTIDE SEQUENCE [LARGE SCALE GENOMIC DNA]</scope>
    <source>
        <strain evidence="10 11">CBS 6273</strain>
    </source>
</reference>
<keyword evidence="5 6" id="KW-0539">Nucleus</keyword>
<dbReference type="GO" id="GO:0005658">
    <property type="term" value="C:alpha DNA polymerase:primase complex"/>
    <property type="evidence" value="ECO:0007669"/>
    <property type="project" value="TreeGrafter"/>
</dbReference>
<evidence type="ECO:0000256" key="1">
    <source>
        <dbReference type="ARBA" id="ARBA00004123"/>
    </source>
</evidence>
<dbReference type="PIRSF" id="PIRSF018300">
    <property type="entry name" value="DNA_pol_alph_2"/>
    <property type="match status" value="1"/>
</dbReference>